<feature type="transmembrane region" description="Helical" evidence="1">
    <location>
        <begin position="479"/>
        <end position="499"/>
    </location>
</feature>
<dbReference type="InterPro" id="IPR005625">
    <property type="entry name" value="PepSY-ass_TM"/>
</dbReference>
<evidence type="ECO:0000313" key="2">
    <source>
        <dbReference type="EMBL" id="QCD47523.1"/>
    </source>
</evidence>
<evidence type="ECO:0000313" key="3">
    <source>
        <dbReference type="Proteomes" id="UP000502377"/>
    </source>
</evidence>
<keyword evidence="1" id="KW-0472">Membrane</keyword>
<dbReference type="RefSeq" id="WP_004318438.1">
    <property type="nucleotide sequence ID" value="NZ_CP012543.1"/>
</dbReference>
<organism evidence="2 3">
    <name type="scientific">Campylobacter rectus</name>
    <name type="common">Wolinella recta</name>
    <dbReference type="NCBI Taxonomy" id="203"/>
    <lineage>
        <taxon>Bacteria</taxon>
        <taxon>Pseudomonadati</taxon>
        <taxon>Campylobacterota</taxon>
        <taxon>Epsilonproteobacteria</taxon>
        <taxon>Campylobacterales</taxon>
        <taxon>Campylobacteraceae</taxon>
        <taxon>Campylobacter</taxon>
    </lineage>
</organism>
<feature type="transmembrane region" description="Helical" evidence="1">
    <location>
        <begin position="386"/>
        <end position="406"/>
    </location>
</feature>
<dbReference type="AlphaFoldDB" id="A0A6G5QP40"/>
<dbReference type="EMBL" id="CP012543">
    <property type="protein sequence ID" value="QCD47523.1"/>
    <property type="molecule type" value="Genomic_DNA"/>
</dbReference>
<dbReference type="PANTHER" id="PTHR34219">
    <property type="entry name" value="IRON-REGULATED INNER MEMBRANE PROTEIN-RELATED"/>
    <property type="match status" value="1"/>
</dbReference>
<dbReference type="KEGG" id="crx:CRECT_1903"/>
<feature type="transmembrane region" description="Helical" evidence="1">
    <location>
        <begin position="181"/>
        <end position="203"/>
    </location>
</feature>
<keyword evidence="1" id="KW-0812">Transmembrane</keyword>
<sequence length="534" mass="61718">MTMLRLFHRYFGLASTWVIFFIFFSGTLAYYRDDITLFMQPEYYKLNYKNSEYLDTSLKYLKKYHPNSDIWRITPPSEFAPYVTVSWHDDVRVREHRRNRKVVKIDPDTAEVIMGRSTYGGGFLSALHYDLWFINRATAREIIGYITVVMLFVLLSGILIHKRILKDFFKFRKKSFWMDSHILASVSGFVIFLMLSVSGLYLVERFMLKGIYFEATAQNRASMQENFTAKAKAKNEERKRQKALAKAMTEQNLTAQKDEEGSKNLAEMRERLDKSIEFMPSTIAKTAKFMPTTDQVKSIIDKHSNENFESIVIQRSVQSAAYIQLNFAPNKPFTDNGLSFEAKVFDAVSNEKIEEIFEREVPRANLIMLFMRIFHIGGFGGELVRFIFFVFGCLGLVMCASGAYLWSRKQHSKFAIYTIKVLNNAFFIGLFTALGVYLLANQLIPYENKTRYEYEVYAFFAAFALIAIVGAVFVKRYAYALSSVMTCGVFAVVFVISIANGSFVNFEIFKISLACLFVCLAFAWFSFKFIKERA</sequence>
<protein>
    <submittedName>
        <fullName evidence="2">Putative iron-regulated membrane protein</fullName>
    </submittedName>
</protein>
<feature type="transmembrane region" description="Helical" evidence="1">
    <location>
        <begin position="511"/>
        <end position="530"/>
    </location>
</feature>
<feature type="transmembrane region" description="Helical" evidence="1">
    <location>
        <begin position="142"/>
        <end position="161"/>
    </location>
</feature>
<feature type="transmembrane region" description="Helical" evidence="1">
    <location>
        <begin position="456"/>
        <end position="474"/>
    </location>
</feature>
<feature type="transmembrane region" description="Helical" evidence="1">
    <location>
        <begin position="12"/>
        <end position="31"/>
    </location>
</feature>
<accession>A0A6G5QP40</accession>
<feature type="transmembrane region" description="Helical" evidence="1">
    <location>
        <begin position="426"/>
        <end position="444"/>
    </location>
</feature>
<proteinExistence type="predicted"/>
<evidence type="ECO:0000256" key="1">
    <source>
        <dbReference type="SAM" id="Phobius"/>
    </source>
</evidence>
<dbReference type="Pfam" id="PF03929">
    <property type="entry name" value="PepSY_TM"/>
    <property type="match status" value="1"/>
</dbReference>
<reference evidence="2 3" key="1">
    <citation type="submission" date="2016-07" db="EMBL/GenBank/DDBJ databases">
        <title>Comparative genomics of the Campylobacter concisus group.</title>
        <authorList>
            <person name="Miller W.G."/>
            <person name="Yee E."/>
            <person name="Chapman M.H."/>
            <person name="Huynh S."/>
            <person name="Bono J.L."/>
            <person name="On S.L.W."/>
            <person name="StLeger J."/>
            <person name="Foster G."/>
            <person name="Parker C.T."/>
        </authorList>
    </citation>
    <scope>NUCLEOTIDE SEQUENCE [LARGE SCALE GENOMIC DNA]</scope>
    <source>
        <strain evidence="2 3">ATCC 33238</strain>
    </source>
</reference>
<gene>
    <name evidence="2" type="ORF">CRECT_1903</name>
</gene>
<name>A0A6G5QP40_CAMRE</name>
<keyword evidence="1" id="KW-1133">Transmembrane helix</keyword>
<dbReference type="PANTHER" id="PTHR34219:SF4">
    <property type="entry name" value="PEPSY DOMAIN-CONTAINING PROTEIN"/>
    <property type="match status" value="1"/>
</dbReference>
<dbReference type="Proteomes" id="UP000502377">
    <property type="component" value="Chromosome"/>
</dbReference>